<reference evidence="1" key="2">
    <citation type="submission" date="2006-01" db="EMBL/GenBank/DDBJ databases">
        <authorList>
            <person name="Genoscope"/>
        </authorList>
    </citation>
    <scope>NUCLEOTIDE SEQUENCE</scope>
</reference>
<reference evidence="2 3" key="3">
    <citation type="submission" date="2020-02" db="EMBL/GenBank/DDBJ databases">
        <title>Newly sequenced genome of strain CSTR1 showed variability in Candidatus Kuenenia stuttgartiensis genomes.</title>
        <authorList>
            <person name="Ding C."/>
            <person name="Adrian L."/>
        </authorList>
    </citation>
    <scope>NUCLEOTIDE SEQUENCE [LARGE SCALE GENOMIC DNA]</scope>
    <source>
        <strain evidence="2 3">CSTR1</strain>
    </source>
</reference>
<evidence type="ECO:0000313" key="1">
    <source>
        <dbReference type="EMBL" id="CAJ73096.1"/>
    </source>
</evidence>
<evidence type="ECO:0000313" key="3">
    <source>
        <dbReference type="Proteomes" id="UP000501926"/>
    </source>
</evidence>
<dbReference type="AlphaFoldDB" id="Q1Q6A2"/>
<dbReference type="EMBL" id="CP049055">
    <property type="protein sequence ID" value="QII13103.1"/>
    <property type="molecule type" value="Genomic_DNA"/>
</dbReference>
<sequence length="51" mass="5860">MLNFMSKWQEAFSRGRHLSGNIALHNTAPNITWLPAGQGYILTRYYAGEYL</sequence>
<proteinExistence type="predicted"/>
<name>Q1Q6A2_KUEST</name>
<protein>
    <submittedName>
        <fullName evidence="1">Uncharacterized protein</fullName>
    </submittedName>
</protein>
<evidence type="ECO:0000313" key="2">
    <source>
        <dbReference type="EMBL" id="QII13103.1"/>
    </source>
</evidence>
<reference evidence="1" key="1">
    <citation type="journal article" date="2006" name="Nature">
        <title>Deciphering the evolution and metabolism of an anammox bacterium from a community genome.</title>
        <authorList>
            <person name="Strous M."/>
            <person name="Pelletier E."/>
            <person name="Mangenot S."/>
            <person name="Rattei T."/>
            <person name="Lehner A."/>
            <person name="Taylor M.W."/>
            <person name="Horn M."/>
            <person name="Daims H."/>
            <person name="Bartol-Mavel D."/>
            <person name="Wincker P."/>
            <person name="Barbe V."/>
            <person name="Fonknechten N."/>
            <person name="Vallenet D."/>
            <person name="Segurens B."/>
            <person name="Schenowitz-Truong C."/>
            <person name="Medigue C."/>
            <person name="Collingro A."/>
            <person name="Snel B."/>
            <person name="Dutilh B.E."/>
            <person name="OpDenCamp H.J.M."/>
            <person name="vanDerDrift C."/>
            <person name="Cirpus I."/>
            <person name="vanDePas-Schoonen K.T."/>
            <person name="Harhangi H.R."/>
            <person name="vanNiftrik L."/>
            <person name="Schmid M."/>
            <person name="Keltjens J."/>
            <person name="vanDeVossenberg J."/>
            <person name="Kartal B."/>
            <person name="Meier H."/>
            <person name="Frishman D."/>
            <person name="Huynen M.A."/>
            <person name="Mewes H."/>
            <person name="Weissenbach J."/>
            <person name="Jetten M.S.M."/>
            <person name="Wagner M."/>
            <person name="LePaslier D."/>
        </authorList>
    </citation>
    <scope>NUCLEOTIDE SEQUENCE</scope>
</reference>
<accession>Q1Q6A2</accession>
<dbReference type="Proteomes" id="UP000501926">
    <property type="component" value="Chromosome"/>
</dbReference>
<gene>
    <name evidence="2" type="ORF">KsCSTR_37240</name>
    <name evidence="1" type="ORF">kuste2351</name>
</gene>
<organism evidence="1">
    <name type="scientific">Kuenenia stuttgartiensis</name>
    <dbReference type="NCBI Taxonomy" id="174633"/>
    <lineage>
        <taxon>Bacteria</taxon>
        <taxon>Pseudomonadati</taxon>
        <taxon>Planctomycetota</taxon>
        <taxon>Candidatus Brocadiia</taxon>
        <taxon>Candidatus Brocadiales</taxon>
        <taxon>Candidatus Brocadiaceae</taxon>
        <taxon>Candidatus Kuenenia</taxon>
    </lineage>
</organism>
<dbReference type="EMBL" id="CT573071">
    <property type="protein sequence ID" value="CAJ73096.1"/>
    <property type="molecule type" value="Genomic_DNA"/>
</dbReference>